<protein>
    <recommendedName>
        <fullName evidence="4">Small, acid-soluble spore protein H</fullName>
        <shortName evidence="4">SASP H</shortName>
    </recommendedName>
</protein>
<evidence type="ECO:0000313" key="7">
    <source>
        <dbReference type="Proteomes" id="UP001235343"/>
    </source>
</evidence>
<evidence type="ECO:0000256" key="2">
    <source>
        <dbReference type="ARBA" id="ARBA00006573"/>
    </source>
</evidence>
<evidence type="ECO:0000256" key="1">
    <source>
        <dbReference type="ARBA" id="ARBA00004288"/>
    </source>
</evidence>
<dbReference type="EMBL" id="JASTZU010000036">
    <property type="protein sequence ID" value="MDL4841029.1"/>
    <property type="molecule type" value="Genomic_DNA"/>
</dbReference>
<organism evidence="6 7">
    <name type="scientific">Aquibacillus rhizosphaerae</name>
    <dbReference type="NCBI Taxonomy" id="3051431"/>
    <lineage>
        <taxon>Bacteria</taxon>
        <taxon>Bacillati</taxon>
        <taxon>Bacillota</taxon>
        <taxon>Bacilli</taxon>
        <taxon>Bacillales</taxon>
        <taxon>Bacillaceae</taxon>
        <taxon>Aquibacillus</taxon>
    </lineage>
</organism>
<dbReference type="Pfam" id="PF08141">
    <property type="entry name" value="SspH"/>
    <property type="match status" value="1"/>
</dbReference>
<accession>A0ABT7L5A0</accession>
<reference evidence="6 7" key="1">
    <citation type="submission" date="2023-06" db="EMBL/GenBank/DDBJ databases">
        <title>Aquibacillus rhizosphaerae LR5S19.</title>
        <authorList>
            <person name="Sun J.-Q."/>
        </authorList>
    </citation>
    <scope>NUCLEOTIDE SEQUENCE [LARGE SCALE GENOMIC DNA]</scope>
    <source>
        <strain evidence="6 7">LR5S19</strain>
    </source>
</reference>
<comment type="subcellular location">
    <subcellularLocation>
        <location evidence="1 4">Spore core</location>
    </subcellularLocation>
</comment>
<dbReference type="InterPro" id="IPR012610">
    <property type="entry name" value="SASP_SspH"/>
</dbReference>
<evidence type="ECO:0000256" key="5">
    <source>
        <dbReference type="SAM" id="MobiDB-lite"/>
    </source>
</evidence>
<evidence type="ECO:0000256" key="4">
    <source>
        <dbReference type="HAMAP-Rule" id="MF_00667"/>
    </source>
</evidence>
<gene>
    <name evidence="4" type="primary">sspH</name>
    <name evidence="6" type="ORF">QQS35_11260</name>
</gene>
<feature type="region of interest" description="Disordered" evidence="5">
    <location>
        <begin position="39"/>
        <end position="60"/>
    </location>
</feature>
<dbReference type="RefSeq" id="WP_285932211.1">
    <property type="nucleotide sequence ID" value="NZ_JASTZU010000036.1"/>
</dbReference>
<dbReference type="HAMAP" id="MF_00667">
    <property type="entry name" value="SspH"/>
    <property type="match status" value="1"/>
</dbReference>
<keyword evidence="7" id="KW-1185">Reference proteome</keyword>
<dbReference type="NCBIfam" id="TIGR02861">
    <property type="entry name" value="SASP_H"/>
    <property type="match status" value="1"/>
</dbReference>
<comment type="induction">
    <text evidence="4">Expressed only in the forespore compartment of sporulating cells.</text>
</comment>
<name>A0ABT7L5A0_9BACI</name>
<sequence>MNSQRAKEIIDSATMVNVIHEGTPIYIQNVNEAEETARVFPVDQPENEKEVPLNSLTEAD</sequence>
<comment type="similarity">
    <text evidence="2 4">Belongs to the SspH family.</text>
</comment>
<keyword evidence="3 4" id="KW-0749">Sporulation</keyword>
<comment type="caution">
    <text evidence="6">The sequence shown here is derived from an EMBL/GenBank/DDBJ whole genome shotgun (WGS) entry which is preliminary data.</text>
</comment>
<dbReference type="Proteomes" id="UP001235343">
    <property type="component" value="Unassembled WGS sequence"/>
</dbReference>
<evidence type="ECO:0000256" key="3">
    <source>
        <dbReference type="ARBA" id="ARBA00022969"/>
    </source>
</evidence>
<evidence type="ECO:0000313" key="6">
    <source>
        <dbReference type="EMBL" id="MDL4841029.1"/>
    </source>
</evidence>
<proteinExistence type="evidence at transcript level"/>